<dbReference type="Gene3D" id="3.40.960.10">
    <property type="entry name" value="VSR Endonuclease"/>
    <property type="match status" value="1"/>
</dbReference>
<organism evidence="7 8">
    <name type="scientific">Cellulomonas shaoxiangyii</name>
    <dbReference type="NCBI Taxonomy" id="2566013"/>
    <lineage>
        <taxon>Bacteria</taxon>
        <taxon>Bacillati</taxon>
        <taxon>Actinomycetota</taxon>
        <taxon>Actinomycetes</taxon>
        <taxon>Micrococcales</taxon>
        <taxon>Cellulomonadaceae</taxon>
        <taxon>Cellulomonas</taxon>
    </lineage>
</organism>
<dbReference type="CDD" id="cd00221">
    <property type="entry name" value="Vsr"/>
    <property type="match status" value="1"/>
</dbReference>
<dbReference type="GO" id="GO:0004519">
    <property type="term" value="F:endonuclease activity"/>
    <property type="evidence" value="ECO:0007669"/>
    <property type="project" value="UniProtKB-KW"/>
</dbReference>
<dbReference type="GO" id="GO:0006298">
    <property type="term" value="P:mismatch repair"/>
    <property type="evidence" value="ECO:0007669"/>
    <property type="project" value="InterPro"/>
</dbReference>
<evidence type="ECO:0000256" key="6">
    <source>
        <dbReference type="ARBA" id="ARBA00029466"/>
    </source>
</evidence>
<keyword evidence="4" id="KW-0378">Hydrolase</keyword>
<keyword evidence="8" id="KW-1185">Reference proteome</keyword>
<dbReference type="SUPFAM" id="SSF52980">
    <property type="entry name" value="Restriction endonuclease-like"/>
    <property type="match status" value="1"/>
</dbReference>
<protein>
    <submittedName>
        <fullName evidence="7">Very short patch repair endonuclease</fullName>
    </submittedName>
</protein>
<evidence type="ECO:0000256" key="1">
    <source>
        <dbReference type="ARBA" id="ARBA00022722"/>
    </source>
</evidence>
<dbReference type="InterPro" id="IPR011335">
    <property type="entry name" value="Restrct_endonuc-II-like"/>
</dbReference>
<evidence type="ECO:0000313" key="8">
    <source>
        <dbReference type="Proteomes" id="UP000296469"/>
    </source>
</evidence>
<evidence type="ECO:0000256" key="5">
    <source>
        <dbReference type="ARBA" id="ARBA00023204"/>
    </source>
</evidence>
<keyword evidence="1" id="KW-0540">Nuclease</keyword>
<dbReference type="GO" id="GO:0016787">
    <property type="term" value="F:hydrolase activity"/>
    <property type="evidence" value="ECO:0007669"/>
    <property type="project" value="UniProtKB-KW"/>
</dbReference>
<comment type="similarity">
    <text evidence="6">Belongs to the Vsr family.</text>
</comment>
<evidence type="ECO:0000313" key="7">
    <source>
        <dbReference type="EMBL" id="QCB92190.1"/>
    </source>
</evidence>
<proteinExistence type="inferred from homology"/>
<dbReference type="REBASE" id="307374">
    <property type="entry name" value="V.CspZ28ORF80P"/>
</dbReference>
<sequence>MSAAKRRDTGAEMALRRALHALGLRYRVAYPVPGQRRRTIDVAFTRSKVAVFVDGCFWHGCPEHGTMPRSNQEWWETKIGANRARDRDTDRVLGESGWTVVRIWEHAAPGAAAQRVYGIVGLRAASRITDS</sequence>
<dbReference type="OrthoDB" id="9801520at2"/>
<evidence type="ECO:0000256" key="2">
    <source>
        <dbReference type="ARBA" id="ARBA00022759"/>
    </source>
</evidence>
<keyword evidence="5" id="KW-0234">DNA repair</keyword>
<dbReference type="EMBL" id="CP039291">
    <property type="protein sequence ID" value="QCB92190.1"/>
    <property type="molecule type" value="Genomic_DNA"/>
</dbReference>
<evidence type="ECO:0000256" key="3">
    <source>
        <dbReference type="ARBA" id="ARBA00022763"/>
    </source>
</evidence>
<dbReference type="InterPro" id="IPR004603">
    <property type="entry name" value="DNA_mismatch_endonuc_vsr"/>
</dbReference>
<dbReference type="AlphaFoldDB" id="A0A4P7SED6"/>
<reference evidence="7 8" key="1">
    <citation type="submission" date="2019-04" db="EMBL/GenBank/DDBJ databases">
        <title>Isolation and identification of Cellulomonas shaoxiangyii sp. Nov. isolated from feces of the Tibetan antelopes (Pantholops hodgsonii) in the Qinghai-Tibet plateau of China.</title>
        <authorList>
            <person name="Tian Z."/>
        </authorList>
    </citation>
    <scope>NUCLEOTIDE SEQUENCE [LARGE SCALE GENOMIC DNA]</scope>
    <source>
        <strain evidence="7 8">Z28</strain>
    </source>
</reference>
<name>A0A4P7SED6_9CELL</name>
<dbReference type="KEGG" id="celz:E5225_00085"/>
<dbReference type="Pfam" id="PF03852">
    <property type="entry name" value="Vsr"/>
    <property type="match status" value="1"/>
</dbReference>
<keyword evidence="3" id="KW-0227">DNA damage</keyword>
<dbReference type="Proteomes" id="UP000296469">
    <property type="component" value="Chromosome"/>
</dbReference>
<gene>
    <name evidence="7" type="ORF">E5225_00085</name>
</gene>
<dbReference type="NCBIfam" id="TIGR00632">
    <property type="entry name" value="vsr"/>
    <property type="match status" value="1"/>
</dbReference>
<keyword evidence="2 7" id="KW-0255">Endonuclease</keyword>
<evidence type="ECO:0000256" key="4">
    <source>
        <dbReference type="ARBA" id="ARBA00022801"/>
    </source>
</evidence>
<accession>A0A4P7SED6</accession>